<dbReference type="Proteomes" id="UP001210339">
    <property type="component" value="Chromosome"/>
</dbReference>
<dbReference type="SUPFAM" id="SSF53474">
    <property type="entry name" value="alpha/beta-Hydrolases"/>
    <property type="match status" value="1"/>
</dbReference>
<evidence type="ECO:0008006" key="4">
    <source>
        <dbReference type="Google" id="ProtNLM"/>
    </source>
</evidence>
<organism evidence="2 3">
    <name type="scientific">Peptoniphilus equinus</name>
    <dbReference type="NCBI Taxonomy" id="3016343"/>
    <lineage>
        <taxon>Bacteria</taxon>
        <taxon>Bacillati</taxon>
        <taxon>Bacillota</taxon>
        <taxon>Tissierellia</taxon>
        <taxon>Tissierellales</taxon>
        <taxon>Peptoniphilaceae</taxon>
        <taxon>Peptoniphilus</taxon>
    </lineage>
</organism>
<feature type="transmembrane region" description="Helical" evidence="1">
    <location>
        <begin position="93"/>
        <end position="110"/>
    </location>
</feature>
<dbReference type="EMBL" id="CP115667">
    <property type="protein sequence ID" value="WBW49755.1"/>
    <property type="molecule type" value="Genomic_DNA"/>
</dbReference>
<keyword evidence="1" id="KW-0472">Membrane</keyword>
<evidence type="ECO:0000313" key="2">
    <source>
        <dbReference type="EMBL" id="WBW49755.1"/>
    </source>
</evidence>
<keyword evidence="1" id="KW-1133">Transmembrane helix</keyword>
<protein>
    <recommendedName>
        <fullName evidence="4">Alpha/beta hydrolase</fullName>
    </recommendedName>
</protein>
<dbReference type="RefSeq" id="WP_271191286.1">
    <property type="nucleotide sequence ID" value="NZ_CP115667.1"/>
</dbReference>
<sequence>MMRIKELCHTLYLKLHTALSLRYTKKNTAYHICVFFLAMVAASSFYYYLEFLPLPTPVQYGVMSLGFFLIFELGTALLRLVTGCLRQLTSQSLALMVLSLAVWGVTLHTMADTLDLDDLHVIFAAVCLSALTTLFTRSLAAVKNGYGLPKLTLFVTALGLGLIAAASFYPGRATLTKHFKGTKTLDAPILFAASHTDYEGPGVNLNSLVHVESFDNKVRRAYFGRGFDNVKMAGRLWLPETDQPVPLVVLAHGNHRFTTASHLGYDYLGSYLARRGYAFASVDMTMLNSAFKLGIGNENDARAKLLTDNATYLIHDSDYAKALSGEVVFMGHSRGGEAAAIAASFAELQYNPDTGDKLERTLKPRGVITLAATMGQYEPSGKPLTLHNNLLAIHGAGDTDVDNFEALGLYNRTVPPQGGLKSAVYLAYADHSNFNTTWDYDTDPPDAFFLNHAQRLEQAAQQTVTEELVLAFLNQIFYRETPQDFFQVPETYEGFEYGVWSRVAYPGARLLADFEEDYDLITFPYGSVRFSGSVTEEGDDAFDGTALRLSKGASYTLDFSEPVQAAAYLSLDIKPETDSERDFEGVDITVEDKSGHTRTVNTDTYRRPLGEVTHVLYKSDLITHAANHRNGFDTVRVPLADATRDGTVARITLKAKDSAFIDTISLTD</sequence>
<feature type="transmembrane region" description="Helical" evidence="1">
    <location>
        <begin position="122"/>
        <end position="139"/>
    </location>
</feature>
<proteinExistence type="predicted"/>
<evidence type="ECO:0000313" key="3">
    <source>
        <dbReference type="Proteomes" id="UP001210339"/>
    </source>
</evidence>
<keyword evidence="1" id="KW-0812">Transmembrane</keyword>
<dbReference type="InterPro" id="IPR029058">
    <property type="entry name" value="AB_hydrolase_fold"/>
</dbReference>
<keyword evidence="3" id="KW-1185">Reference proteome</keyword>
<evidence type="ECO:0000256" key="1">
    <source>
        <dbReference type="SAM" id="Phobius"/>
    </source>
</evidence>
<name>A0ABY7QTZ3_9FIRM</name>
<reference evidence="2 3" key="1">
    <citation type="submission" date="2023-01" db="EMBL/GenBank/DDBJ databases">
        <authorList>
            <person name="Lee S.H."/>
            <person name="Jung H.S."/>
            <person name="Yun J.U."/>
        </authorList>
    </citation>
    <scope>NUCLEOTIDE SEQUENCE [LARGE SCALE GENOMIC DNA]</scope>
    <source>
        <strain evidence="2 3">CBA3646</strain>
    </source>
</reference>
<feature type="transmembrane region" description="Helical" evidence="1">
    <location>
        <begin position="29"/>
        <end position="48"/>
    </location>
</feature>
<gene>
    <name evidence="2" type="ORF">O6R05_07060</name>
</gene>
<dbReference type="Gene3D" id="3.40.50.1820">
    <property type="entry name" value="alpha/beta hydrolase"/>
    <property type="match status" value="1"/>
</dbReference>
<feature type="transmembrane region" description="Helical" evidence="1">
    <location>
        <begin position="151"/>
        <end position="169"/>
    </location>
</feature>
<feature type="transmembrane region" description="Helical" evidence="1">
    <location>
        <begin position="60"/>
        <end position="81"/>
    </location>
</feature>
<accession>A0ABY7QTZ3</accession>